<reference evidence="2" key="2">
    <citation type="journal article" date="2014" name="Nat. Commun.">
        <title>The cavefish genome reveals candidate genes for eye loss.</title>
        <authorList>
            <person name="McGaugh S.E."/>
            <person name="Gross J.B."/>
            <person name="Aken B."/>
            <person name="Blin M."/>
            <person name="Borowsky R."/>
            <person name="Chalopin D."/>
            <person name="Hinaux H."/>
            <person name="Jeffery W.R."/>
            <person name="Keene A."/>
            <person name="Ma L."/>
            <person name="Minx P."/>
            <person name="Murphy D."/>
            <person name="O'Quin K.E."/>
            <person name="Retaux S."/>
            <person name="Rohner N."/>
            <person name="Searle S.M."/>
            <person name="Stahl B.A."/>
            <person name="Tabin C."/>
            <person name="Volff J.N."/>
            <person name="Yoshizawa M."/>
            <person name="Warren W.C."/>
        </authorList>
    </citation>
    <scope>NUCLEOTIDE SEQUENCE [LARGE SCALE GENOMIC DNA]</scope>
    <source>
        <strain evidence="2">female</strain>
    </source>
</reference>
<reference evidence="2" key="1">
    <citation type="submission" date="2013-03" db="EMBL/GenBank/DDBJ databases">
        <authorList>
            <person name="Jeffery W."/>
            <person name="Warren W."/>
            <person name="Wilson R.K."/>
        </authorList>
    </citation>
    <scope>NUCLEOTIDE SEQUENCE</scope>
    <source>
        <strain evidence="2">female</strain>
    </source>
</reference>
<dbReference type="Ensembl" id="ENSAMXT00000038241.1">
    <property type="protein sequence ID" value="ENSAMXP00000035002.1"/>
    <property type="gene ID" value="ENSAMXG00000029152.1"/>
</dbReference>
<protein>
    <submittedName>
        <fullName evidence="1">Si:rp71-17i16.6</fullName>
    </submittedName>
</protein>
<reference evidence="1" key="4">
    <citation type="submission" date="2025-09" db="UniProtKB">
        <authorList>
            <consortium name="Ensembl"/>
        </authorList>
    </citation>
    <scope>IDENTIFICATION</scope>
</reference>
<accession>A0A3B1IY30</accession>
<keyword evidence="2" id="KW-1185">Reference proteome</keyword>
<dbReference type="GeneTree" id="ENSGT00940000180092"/>
<reference evidence="1" key="3">
    <citation type="submission" date="2025-08" db="UniProtKB">
        <authorList>
            <consortium name="Ensembl"/>
        </authorList>
    </citation>
    <scope>IDENTIFICATION</scope>
</reference>
<name>A0A3B1IY30_ASTMX</name>
<sequence>MFGESTAEYFLNLSSLRQNTPAWYTHMRDNMKAVALWDALRQRSAQIMKEKETKPTDWKKLMREDHLHRISAIRQMFRSAQRNQAYTALLLQHRP</sequence>
<dbReference type="Proteomes" id="UP000018467">
    <property type="component" value="Unassembled WGS sequence"/>
</dbReference>
<dbReference type="AlphaFoldDB" id="A0A3B1IY30"/>
<evidence type="ECO:0000313" key="1">
    <source>
        <dbReference type="Ensembl" id="ENSAMXP00000035002.1"/>
    </source>
</evidence>
<evidence type="ECO:0000313" key="2">
    <source>
        <dbReference type="Proteomes" id="UP000018467"/>
    </source>
</evidence>
<dbReference type="Bgee" id="ENSAMXG00000029152">
    <property type="expression patterns" value="Expressed in olfactory epithelium and 4 other cell types or tissues"/>
</dbReference>
<proteinExistence type="predicted"/>
<dbReference type="InParanoid" id="A0A3B1IY30"/>
<organism evidence="1 2">
    <name type="scientific">Astyanax mexicanus</name>
    <name type="common">Blind cave fish</name>
    <name type="synonym">Astyanax fasciatus mexicanus</name>
    <dbReference type="NCBI Taxonomy" id="7994"/>
    <lineage>
        <taxon>Eukaryota</taxon>
        <taxon>Metazoa</taxon>
        <taxon>Chordata</taxon>
        <taxon>Craniata</taxon>
        <taxon>Vertebrata</taxon>
        <taxon>Euteleostomi</taxon>
        <taxon>Actinopterygii</taxon>
        <taxon>Neopterygii</taxon>
        <taxon>Teleostei</taxon>
        <taxon>Ostariophysi</taxon>
        <taxon>Characiformes</taxon>
        <taxon>Characoidei</taxon>
        <taxon>Acestrorhamphidae</taxon>
        <taxon>Acestrorhamphinae</taxon>
        <taxon>Astyanax</taxon>
    </lineage>
</organism>